<reference evidence="2 3" key="1">
    <citation type="submission" date="2024-04" db="EMBL/GenBank/DDBJ databases">
        <authorList>
            <person name="Fracassetti M."/>
        </authorList>
    </citation>
    <scope>NUCLEOTIDE SEQUENCE [LARGE SCALE GENOMIC DNA]</scope>
</reference>
<dbReference type="PANTHER" id="PTHR35546:SF25">
    <property type="entry name" value="F-BOX DOMAIN-CONTAINING PROTEIN"/>
    <property type="match status" value="1"/>
</dbReference>
<evidence type="ECO:0000259" key="1">
    <source>
        <dbReference type="SMART" id="SM00256"/>
    </source>
</evidence>
<gene>
    <name evidence="2" type="ORF">LTRI10_LOCUS24992</name>
</gene>
<dbReference type="PANTHER" id="PTHR35546">
    <property type="entry name" value="F-BOX PROTEIN INTERACTION DOMAIN PROTEIN-RELATED"/>
    <property type="match status" value="1"/>
</dbReference>
<accession>A0AAV2ECM4</accession>
<dbReference type="Pfam" id="PF24750">
    <property type="entry name" value="b-prop_At3g26010-like"/>
    <property type="match status" value="1"/>
</dbReference>
<dbReference type="AlphaFoldDB" id="A0AAV2ECM4"/>
<evidence type="ECO:0000313" key="3">
    <source>
        <dbReference type="Proteomes" id="UP001497516"/>
    </source>
</evidence>
<dbReference type="InterPro" id="IPR055290">
    <property type="entry name" value="At3g26010-like"/>
</dbReference>
<keyword evidence="3" id="KW-1185">Reference proteome</keyword>
<evidence type="ECO:0000313" key="2">
    <source>
        <dbReference type="EMBL" id="CAL1383736.1"/>
    </source>
</evidence>
<dbReference type="InterPro" id="IPR036047">
    <property type="entry name" value="F-box-like_dom_sf"/>
</dbReference>
<dbReference type="EMBL" id="OZ034817">
    <property type="protein sequence ID" value="CAL1383736.1"/>
    <property type="molecule type" value="Genomic_DNA"/>
</dbReference>
<dbReference type="InterPro" id="IPR001810">
    <property type="entry name" value="F-box_dom"/>
</dbReference>
<dbReference type="Pfam" id="PF00646">
    <property type="entry name" value="F-box"/>
    <property type="match status" value="1"/>
</dbReference>
<proteinExistence type="predicted"/>
<dbReference type="InterPro" id="IPR056592">
    <property type="entry name" value="Beta-prop_At3g26010-like"/>
</dbReference>
<protein>
    <recommendedName>
        <fullName evidence="1">F-box domain-containing protein</fullName>
    </recommendedName>
</protein>
<dbReference type="Proteomes" id="UP001497516">
    <property type="component" value="Chromosome 4"/>
</dbReference>
<dbReference type="SMART" id="SM00256">
    <property type="entry name" value="FBOX"/>
    <property type="match status" value="1"/>
</dbReference>
<sequence>MAGPALSSSKALCINELLVPHHLLEEVLVRIPLRDVFRCMSVCKLWLACIQDSPYFITRFIRRRIETEEAYSQHLLYKQCLSTGFHLVATPIYCNVVDDGSDLSLNFLPLLAEEGDNGWLRGSSNGLLLCSSFGRRPCIYYICNPLTKQWLTLPPSPYGHQDRFRVGLVCEPFYHVKDEAGNLISLNDKVGYKVVRWGCITAEYGADIDGDYGDVIHFEIFSSDTACWTTYKSRFRERDFPKAMSGSPIFVSHDRMIYWLLEGSEILVFNPYSEEPFHLSRLALPSNALLAPFKGFNECQGSLWVGQSLGAQVRVYMLVDGEWCLRHDVNFLAEMHWSSSSVKDVLRLRPDMFNFHAMHPSDPTVGYLSASNRDSNIIFLECDFAGRTLKVVAGDLDGNEQCDNLLYVLPFSFPLWPTPLPALPIA</sequence>
<dbReference type="SUPFAM" id="SSF81383">
    <property type="entry name" value="F-box domain"/>
    <property type="match status" value="1"/>
</dbReference>
<organism evidence="2 3">
    <name type="scientific">Linum trigynum</name>
    <dbReference type="NCBI Taxonomy" id="586398"/>
    <lineage>
        <taxon>Eukaryota</taxon>
        <taxon>Viridiplantae</taxon>
        <taxon>Streptophyta</taxon>
        <taxon>Embryophyta</taxon>
        <taxon>Tracheophyta</taxon>
        <taxon>Spermatophyta</taxon>
        <taxon>Magnoliopsida</taxon>
        <taxon>eudicotyledons</taxon>
        <taxon>Gunneridae</taxon>
        <taxon>Pentapetalae</taxon>
        <taxon>rosids</taxon>
        <taxon>fabids</taxon>
        <taxon>Malpighiales</taxon>
        <taxon>Linaceae</taxon>
        <taxon>Linum</taxon>
    </lineage>
</organism>
<feature type="domain" description="F-box" evidence="1">
    <location>
        <begin position="19"/>
        <end position="59"/>
    </location>
</feature>
<name>A0AAV2ECM4_9ROSI</name>
<dbReference type="Gene3D" id="1.20.1280.50">
    <property type="match status" value="1"/>
</dbReference>